<dbReference type="RefSeq" id="WP_106569020.1">
    <property type="nucleotide sequence ID" value="NZ_PYGF01000018.1"/>
</dbReference>
<proteinExistence type="predicted"/>
<keyword evidence="2" id="KW-1185">Reference proteome</keyword>
<gene>
    <name evidence="1" type="ORF">CLV48_11854</name>
</gene>
<protein>
    <submittedName>
        <fullName evidence="1">Uncharacterized protein</fullName>
    </submittedName>
</protein>
<dbReference type="EMBL" id="PYGF01000018">
    <property type="protein sequence ID" value="PSK98767.1"/>
    <property type="molecule type" value="Genomic_DNA"/>
</dbReference>
<reference evidence="1 2" key="1">
    <citation type="submission" date="2018-03" db="EMBL/GenBank/DDBJ databases">
        <title>Genomic Encyclopedia of Archaeal and Bacterial Type Strains, Phase II (KMG-II): from individual species to whole genera.</title>
        <authorList>
            <person name="Goeker M."/>
        </authorList>
    </citation>
    <scope>NUCLEOTIDE SEQUENCE [LARGE SCALE GENOMIC DNA]</scope>
    <source>
        <strain evidence="1 2">DSM 28057</strain>
    </source>
</reference>
<organism evidence="1 2">
    <name type="scientific">Cecembia rubra</name>
    <dbReference type="NCBI Taxonomy" id="1485585"/>
    <lineage>
        <taxon>Bacteria</taxon>
        <taxon>Pseudomonadati</taxon>
        <taxon>Bacteroidota</taxon>
        <taxon>Cytophagia</taxon>
        <taxon>Cytophagales</taxon>
        <taxon>Cyclobacteriaceae</taxon>
        <taxon>Cecembia</taxon>
    </lineage>
</organism>
<sequence length="121" mass="14179">MSVLDVFSGGDEFQKVLQESFEKYTFQKSYLSSGIQLLDRKYIHQALLSQTDSLKEDKLRFLEFYEISKPVFFGEADRFCFLYRSYVSYHWGIGSGSNAISIYKRTDQGWNEVVTFGLIMY</sequence>
<evidence type="ECO:0000313" key="2">
    <source>
        <dbReference type="Proteomes" id="UP000240708"/>
    </source>
</evidence>
<evidence type="ECO:0000313" key="1">
    <source>
        <dbReference type="EMBL" id="PSK98767.1"/>
    </source>
</evidence>
<name>A0A2P8DNI0_9BACT</name>
<accession>A0A2P8DNI0</accession>
<dbReference type="Proteomes" id="UP000240708">
    <property type="component" value="Unassembled WGS sequence"/>
</dbReference>
<comment type="caution">
    <text evidence="1">The sequence shown here is derived from an EMBL/GenBank/DDBJ whole genome shotgun (WGS) entry which is preliminary data.</text>
</comment>
<dbReference type="OrthoDB" id="676275at2"/>
<dbReference type="AlphaFoldDB" id="A0A2P8DNI0"/>